<keyword evidence="2" id="KW-0732">Signal</keyword>
<keyword evidence="3" id="KW-1133">Transmembrane helix</keyword>
<dbReference type="PANTHER" id="PTHR35089:SF1">
    <property type="entry name" value="CHAPERONE PROTEIN SKP"/>
    <property type="match status" value="1"/>
</dbReference>
<evidence type="ECO:0000256" key="3">
    <source>
        <dbReference type="SAM" id="Phobius"/>
    </source>
</evidence>
<evidence type="ECO:0000256" key="1">
    <source>
        <dbReference type="ARBA" id="ARBA00009091"/>
    </source>
</evidence>
<dbReference type="InterPro" id="IPR024930">
    <property type="entry name" value="Skp_dom_sf"/>
</dbReference>
<dbReference type="GO" id="GO:0005829">
    <property type="term" value="C:cytosol"/>
    <property type="evidence" value="ECO:0007669"/>
    <property type="project" value="TreeGrafter"/>
</dbReference>
<evidence type="ECO:0000256" key="2">
    <source>
        <dbReference type="ARBA" id="ARBA00022729"/>
    </source>
</evidence>
<organism evidence="4 5">
    <name type="scientific">Parafilimonas terrae</name>
    <dbReference type="NCBI Taxonomy" id="1465490"/>
    <lineage>
        <taxon>Bacteria</taxon>
        <taxon>Pseudomonadati</taxon>
        <taxon>Bacteroidota</taxon>
        <taxon>Chitinophagia</taxon>
        <taxon>Chitinophagales</taxon>
        <taxon>Chitinophagaceae</taxon>
        <taxon>Parafilimonas</taxon>
    </lineage>
</organism>
<keyword evidence="3" id="KW-0472">Membrane</keyword>
<gene>
    <name evidence="4" type="ORF">SAMN05444277_10745</name>
</gene>
<accession>A0A1I5WWH8</accession>
<evidence type="ECO:0000313" key="5">
    <source>
        <dbReference type="Proteomes" id="UP000199031"/>
    </source>
</evidence>
<dbReference type="SUPFAM" id="SSF111384">
    <property type="entry name" value="OmpH-like"/>
    <property type="match status" value="1"/>
</dbReference>
<dbReference type="Proteomes" id="UP000199031">
    <property type="component" value="Unassembled WGS sequence"/>
</dbReference>
<feature type="transmembrane region" description="Helical" evidence="3">
    <location>
        <begin position="6"/>
        <end position="24"/>
    </location>
</feature>
<protein>
    <submittedName>
        <fullName evidence="4">Periplasmic chaperone for outer membrane proteins Skp</fullName>
    </submittedName>
</protein>
<name>A0A1I5WWH8_9BACT</name>
<dbReference type="GO" id="GO:0050821">
    <property type="term" value="P:protein stabilization"/>
    <property type="evidence" value="ECO:0007669"/>
    <property type="project" value="TreeGrafter"/>
</dbReference>
<sequence>MNKFLLGLNIVLLLAVAYLFYAFYNNKSANTAVIPPKHDSTDLNFKIAYFDIDSIDKNYVFAKETRDYLKGKNDAVEAKLNKIKQDYMAKVNEYNKRGATLSQTEQSQMQEDLARLDNYYAQQQQSLSQDFQGEYMQKMLELKNKIQAFLKTYSAQRGYTYVFATSGDDNVIYYKDSVRNITNEIVRRLNDEYAASKKK</sequence>
<dbReference type="SMART" id="SM00935">
    <property type="entry name" value="OmpH"/>
    <property type="match status" value="1"/>
</dbReference>
<dbReference type="Pfam" id="PF03938">
    <property type="entry name" value="OmpH"/>
    <property type="match status" value="1"/>
</dbReference>
<keyword evidence="3" id="KW-0812">Transmembrane</keyword>
<dbReference type="EMBL" id="FOXQ01000007">
    <property type="protein sequence ID" value="SFQ23971.1"/>
    <property type="molecule type" value="Genomic_DNA"/>
</dbReference>
<proteinExistence type="inferred from homology"/>
<comment type="similarity">
    <text evidence="1">Belongs to the Skp family.</text>
</comment>
<dbReference type="RefSeq" id="WP_090658913.1">
    <property type="nucleotide sequence ID" value="NZ_FOXQ01000007.1"/>
</dbReference>
<dbReference type="Gene3D" id="3.30.910.20">
    <property type="entry name" value="Skp domain"/>
    <property type="match status" value="1"/>
</dbReference>
<keyword evidence="5" id="KW-1185">Reference proteome</keyword>
<dbReference type="STRING" id="1465490.SAMN05444277_10745"/>
<evidence type="ECO:0000313" key="4">
    <source>
        <dbReference type="EMBL" id="SFQ23971.1"/>
    </source>
</evidence>
<reference evidence="4 5" key="1">
    <citation type="submission" date="2016-10" db="EMBL/GenBank/DDBJ databases">
        <authorList>
            <person name="de Groot N.N."/>
        </authorList>
    </citation>
    <scope>NUCLEOTIDE SEQUENCE [LARGE SCALE GENOMIC DNA]</scope>
    <source>
        <strain evidence="4 5">DSM 28286</strain>
    </source>
</reference>
<dbReference type="GO" id="GO:0051082">
    <property type="term" value="F:unfolded protein binding"/>
    <property type="evidence" value="ECO:0007669"/>
    <property type="project" value="InterPro"/>
</dbReference>
<dbReference type="PANTHER" id="PTHR35089">
    <property type="entry name" value="CHAPERONE PROTEIN SKP"/>
    <property type="match status" value="1"/>
</dbReference>
<dbReference type="OrthoDB" id="1493259at2"/>
<dbReference type="AlphaFoldDB" id="A0A1I5WWH8"/>
<dbReference type="InterPro" id="IPR005632">
    <property type="entry name" value="Chaperone_Skp"/>
</dbReference>